<evidence type="ECO:0000313" key="1">
    <source>
        <dbReference type="EMBL" id="MFD0984742.1"/>
    </source>
</evidence>
<organism evidence="1 2">
    <name type="scientific">Flavobacterium myungsuense</name>
    <dbReference type="NCBI Taxonomy" id="651823"/>
    <lineage>
        <taxon>Bacteria</taxon>
        <taxon>Pseudomonadati</taxon>
        <taxon>Bacteroidota</taxon>
        <taxon>Flavobacteriia</taxon>
        <taxon>Flavobacteriales</taxon>
        <taxon>Flavobacteriaceae</taxon>
        <taxon>Flavobacterium</taxon>
    </lineage>
</organism>
<dbReference type="InterPro" id="IPR027268">
    <property type="entry name" value="Peptidase_M4/M1_CTD_sf"/>
</dbReference>
<accession>A0ABW3J2V0</accession>
<keyword evidence="1" id="KW-0031">Aminopeptidase</keyword>
<dbReference type="Proteomes" id="UP001597051">
    <property type="component" value="Unassembled WGS sequence"/>
</dbReference>
<evidence type="ECO:0000313" key="2">
    <source>
        <dbReference type="Proteomes" id="UP001597051"/>
    </source>
</evidence>
<name>A0ABW3J2V0_9FLAO</name>
<comment type="caution">
    <text evidence="1">The sequence shown here is derived from an EMBL/GenBank/DDBJ whole genome shotgun (WGS) entry which is preliminary data.</text>
</comment>
<proteinExistence type="predicted"/>
<dbReference type="Gene3D" id="1.10.390.10">
    <property type="entry name" value="Neutral Protease Domain 2"/>
    <property type="match status" value="1"/>
</dbReference>
<protein>
    <submittedName>
        <fullName evidence="1">Aminopeptidase</fullName>
    </submittedName>
</protein>
<reference evidence="2" key="1">
    <citation type="journal article" date="2019" name="Int. J. Syst. Evol. Microbiol.">
        <title>The Global Catalogue of Microorganisms (GCM) 10K type strain sequencing project: providing services to taxonomists for standard genome sequencing and annotation.</title>
        <authorList>
            <consortium name="The Broad Institute Genomics Platform"/>
            <consortium name="The Broad Institute Genome Sequencing Center for Infectious Disease"/>
            <person name="Wu L."/>
            <person name="Ma J."/>
        </authorList>
    </citation>
    <scope>NUCLEOTIDE SEQUENCE [LARGE SCALE GENOMIC DNA]</scope>
    <source>
        <strain evidence="2">CECT 7649</strain>
    </source>
</reference>
<gene>
    <name evidence="1" type="ORF">ACFQ0S_09680</name>
</gene>
<sequence length="940" mass="110350">MKNIYSIYFLIVLFTSMKQYGQHHSKMTVAINPENKTLTIFQELTFFNQTPDSLNTIILNDWNNAYSSKNSLLAKRFSDEFIRNFHLSSEKQKGFTKNITVFDESKLFLLWNRVEENLDLIELCLNSKLAPNQKVKLYLTYTVKIPSDEFTKFGYGSNDKMSLKNWFLTPARYENHSFIKYSNANLDDIANGISDYDLEVKIPSNFELTSDLNQIKKTNAKDDNIYTFSGKNRLDFNLILEPKTSFSSYTNEILNVVSNLKDNKLNDVQKAIVIDGIVKFVNSEIGQYPHEKITVTQEDYERNPFYGLNQLPAFISPFSDEFLFELKFLKTYLNNYLKNTLNLDNRKDNWIFDGIQVYTMMKYIEQNHPESKMMGSLAKLKLLKSFNLINLDFNEQYSYYYMLMARKNLDQPLGESKENLIRFNEKIASKYRAGLSLKYLDNYLDENIVPNAIKQFYAVNKEKQTSRNTFEEILKANSNKKIDWFFKTIIDSRDIIDYKFSDFSKTKDSVTFTIKNKTGTTVPIPVYGVKKGGIVFKKWFENIQTDSTFTLSRKDADKIVLNYKNEVPEFNLRNNWKSLKGFSPTNRPVKFVFMKDLEDPYYNQILFVPTISYNFYDGISLGMRLHNKTILDKPFTFDVNPIYSTKTSTLSGIYSFGINQNYREGRLYNVRYSMNASFFHYAPDATYLKINPTVSMLIREPDFRNNKKQGFVFRYNIVNKEASLITNDLNENYRIFSAKYFNFKTEVTNHLNYNSDIQLSSNFGKIAGEMQYRKLFNDNRQINLRLFAGAFMFNNDESNDYDFGLSNPNDYLFEYNYLGRSETAGLLSQQFFLAEGGFKSKLAPSLINQWIITSNISFNVWNWIEIYNDLGLVKNRNSNEKFLFDNGIRLNLVADYFELYFPVYSNRGWEISDKNYSDKIRFVITLSPKTLMTLFTRKWF</sequence>
<keyword evidence="2" id="KW-1185">Reference proteome</keyword>
<dbReference type="EMBL" id="JBHTIZ010000025">
    <property type="protein sequence ID" value="MFD0984742.1"/>
    <property type="molecule type" value="Genomic_DNA"/>
</dbReference>
<keyword evidence="1" id="KW-0378">Hydrolase</keyword>
<keyword evidence="1" id="KW-0645">Protease</keyword>
<dbReference type="RefSeq" id="WP_379757137.1">
    <property type="nucleotide sequence ID" value="NZ_JBHSYB010000026.1"/>
</dbReference>
<dbReference type="GO" id="GO:0004177">
    <property type="term" value="F:aminopeptidase activity"/>
    <property type="evidence" value="ECO:0007669"/>
    <property type="project" value="UniProtKB-KW"/>
</dbReference>